<evidence type="ECO:0000313" key="2">
    <source>
        <dbReference type="Proteomes" id="UP000515123"/>
    </source>
</evidence>
<dbReference type="Gene3D" id="1.20.1280.50">
    <property type="match status" value="1"/>
</dbReference>
<keyword evidence="1" id="KW-1133">Transmembrane helix</keyword>
<dbReference type="SUPFAM" id="SSF81383">
    <property type="entry name" value="F-box domain"/>
    <property type="match status" value="1"/>
</dbReference>
<dbReference type="PANTHER" id="PTHR33736">
    <property type="entry name" value="F-BOX PROTEIN-RELATED"/>
    <property type="match status" value="1"/>
</dbReference>
<dbReference type="PANTHER" id="PTHR33736:SF13">
    <property type="entry name" value="OS11G0155100 PROTEIN"/>
    <property type="match status" value="1"/>
</dbReference>
<dbReference type="InterPro" id="IPR036047">
    <property type="entry name" value="F-box-like_dom_sf"/>
</dbReference>
<accession>A0A6P5GK51</accession>
<gene>
    <name evidence="3" type="primary">LOC109722740</name>
</gene>
<name>A0A6P5GK51_ANACO</name>
<protein>
    <submittedName>
        <fullName evidence="3">Probable F-box protein At1g60180</fullName>
    </submittedName>
</protein>
<dbReference type="InterPro" id="IPR045283">
    <property type="entry name" value="AT3G44326-like"/>
</dbReference>
<evidence type="ECO:0000313" key="3">
    <source>
        <dbReference type="RefSeq" id="XP_020106448.1"/>
    </source>
</evidence>
<feature type="transmembrane region" description="Helical" evidence="1">
    <location>
        <begin position="287"/>
        <end position="310"/>
    </location>
</feature>
<dbReference type="Proteomes" id="UP000515123">
    <property type="component" value="Linkage group 17"/>
</dbReference>
<sequence>MAMAATIEDLHEDVLALVLRRLDGPSLAAASCASARLRGLSGDPAIWRDLCLATWPSLRLLPLPLPLPPPQSLFSDAFPFPRCRAQAQAQGQSPPRGVPPRPLRGLISAVDLYHRGAPVFSRVLETRAASPWFLGSPFRIDALDPKHEAPSAAAISISPGELTLSWIVIDPARGRAVNLSSRRPVRVDRHWFTGETLVRFATVVREFSVTAAVTCGEGEDPVREVSLVVEDADGIGVSGGESLGIIGEALEGARRGRGRGEEEANRRYDEFMRRRKRRKESKARREGLVDFLCTAVGAAVSLAFLLLVALG</sequence>
<keyword evidence="1" id="KW-0472">Membrane</keyword>
<keyword evidence="1" id="KW-0812">Transmembrane</keyword>
<organism evidence="2 3">
    <name type="scientific">Ananas comosus</name>
    <name type="common">Pineapple</name>
    <name type="synonym">Ananas ananas</name>
    <dbReference type="NCBI Taxonomy" id="4615"/>
    <lineage>
        <taxon>Eukaryota</taxon>
        <taxon>Viridiplantae</taxon>
        <taxon>Streptophyta</taxon>
        <taxon>Embryophyta</taxon>
        <taxon>Tracheophyta</taxon>
        <taxon>Spermatophyta</taxon>
        <taxon>Magnoliopsida</taxon>
        <taxon>Liliopsida</taxon>
        <taxon>Poales</taxon>
        <taxon>Bromeliaceae</taxon>
        <taxon>Bromelioideae</taxon>
        <taxon>Ananas</taxon>
    </lineage>
</organism>
<dbReference type="GeneID" id="109722740"/>
<dbReference type="RefSeq" id="XP_020106448.1">
    <property type="nucleotide sequence ID" value="XM_020250859.1"/>
</dbReference>
<dbReference type="AlphaFoldDB" id="A0A6P5GK51"/>
<reference evidence="2" key="1">
    <citation type="journal article" date="2015" name="Nat. Genet.">
        <title>The pineapple genome and the evolution of CAM photosynthesis.</title>
        <authorList>
            <person name="Ming R."/>
            <person name="VanBuren R."/>
            <person name="Wai C.M."/>
            <person name="Tang H."/>
            <person name="Schatz M.C."/>
            <person name="Bowers J.E."/>
            <person name="Lyons E."/>
            <person name="Wang M.L."/>
            <person name="Chen J."/>
            <person name="Biggers E."/>
            <person name="Zhang J."/>
            <person name="Huang L."/>
            <person name="Zhang L."/>
            <person name="Miao W."/>
            <person name="Zhang J."/>
            <person name="Ye Z."/>
            <person name="Miao C."/>
            <person name="Lin Z."/>
            <person name="Wang H."/>
            <person name="Zhou H."/>
            <person name="Yim W.C."/>
            <person name="Priest H.D."/>
            <person name="Zheng C."/>
            <person name="Woodhouse M."/>
            <person name="Edger P.P."/>
            <person name="Guyot R."/>
            <person name="Guo H.B."/>
            <person name="Guo H."/>
            <person name="Zheng G."/>
            <person name="Singh R."/>
            <person name="Sharma A."/>
            <person name="Min X."/>
            <person name="Zheng Y."/>
            <person name="Lee H."/>
            <person name="Gurtowski J."/>
            <person name="Sedlazeck F.J."/>
            <person name="Harkess A."/>
            <person name="McKain M.R."/>
            <person name="Liao Z."/>
            <person name="Fang J."/>
            <person name="Liu J."/>
            <person name="Zhang X."/>
            <person name="Zhang Q."/>
            <person name="Hu W."/>
            <person name="Qin Y."/>
            <person name="Wang K."/>
            <person name="Chen L.Y."/>
            <person name="Shirley N."/>
            <person name="Lin Y.R."/>
            <person name="Liu L.Y."/>
            <person name="Hernandez A.G."/>
            <person name="Wright C.L."/>
            <person name="Bulone V."/>
            <person name="Tuskan G.A."/>
            <person name="Heath K."/>
            <person name="Zee F."/>
            <person name="Moore P.H."/>
            <person name="Sunkar R."/>
            <person name="Leebens-Mack J.H."/>
            <person name="Mockler T."/>
            <person name="Bennetzen J.L."/>
            <person name="Freeling M."/>
            <person name="Sankoff D."/>
            <person name="Paterson A.H."/>
            <person name="Zhu X."/>
            <person name="Yang X."/>
            <person name="Smith J.A."/>
            <person name="Cushman J.C."/>
            <person name="Paull R.E."/>
            <person name="Yu Q."/>
        </authorList>
    </citation>
    <scope>NUCLEOTIDE SEQUENCE [LARGE SCALE GENOMIC DNA]</scope>
    <source>
        <strain evidence="2">cv. F153</strain>
    </source>
</reference>
<keyword evidence="2" id="KW-1185">Reference proteome</keyword>
<reference evidence="3" key="2">
    <citation type="submission" date="2025-08" db="UniProtKB">
        <authorList>
            <consortium name="RefSeq"/>
        </authorList>
    </citation>
    <scope>IDENTIFICATION</scope>
    <source>
        <tissue evidence="3">Leaf</tissue>
    </source>
</reference>
<dbReference type="OrthoDB" id="671172at2759"/>
<evidence type="ECO:0000256" key="1">
    <source>
        <dbReference type="SAM" id="Phobius"/>
    </source>
</evidence>
<proteinExistence type="predicted"/>